<protein>
    <recommendedName>
        <fullName evidence="8">Guanine nucleotide exchange factor LTE1</fullName>
    </recommendedName>
</protein>
<feature type="compositionally biased region" description="Basic and acidic residues" evidence="3">
    <location>
        <begin position="714"/>
        <end position="736"/>
    </location>
</feature>
<feature type="region of interest" description="Disordered" evidence="3">
    <location>
        <begin position="33"/>
        <end position="89"/>
    </location>
</feature>
<gene>
    <name evidence="6" type="ORF">CAAN4_D14444</name>
</gene>
<keyword evidence="1 2" id="KW-0344">Guanine-nucleotide releasing factor</keyword>
<feature type="compositionally biased region" description="Acidic residues" evidence="3">
    <location>
        <begin position="458"/>
        <end position="475"/>
    </location>
</feature>
<evidence type="ECO:0000259" key="4">
    <source>
        <dbReference type="PROSITE" id="PS50009"/>
    </source>
</evidence>
<feature type="region of interest" description="Disordered" evidence="3">
    <location>
        <begin position="705"/>
        <end position="758"/>
    </location>
</feature>
<feature type="compositionally biased region" description="Polar residues" evidence="3">
    <location>
        <begin position="737"/>
        <end position="747"/>
    </location>
</feature>
<feature type="region of interest" description="Disordered" evidence="3">
    <location>
        <begin position="776"/>
        <end position="796"/>
    </location>
</feature>
<feature type="compositionally biased region" description="Low complexity" evidence="3">
    <location>
        <begin position="959"/>
        <end position="969"/>
    </location>
</feature>
<feature type="compositionally biased region" description="Basic and acidic residues" evidence="3">
    <location>
        <begin position="476"/>
        <end position="490"/>
    </location>
</feature>
<feature type="domain" description="N-terminal Ras-GEF" evidence="5">
    <location>
        <begin position="173"/>
        <end position="305"/>
    </location>
</feature>
<evidence type="ECO:0008006" key="8">
    <source>
        <dbReference type="Google" id="ProtNLM"/>
    </source>
</evidence>
<feature type="compositionally biased region" description="Polar residues" evidence="3">
    <location>
        <begin position="430"/>
        <end position="446"/>
    </location>
</feature>
<feature type="region of interest" description="Disordered" evidence="3">
    <location>
        <begin position="995"/>
        <end position="1016"/>
    </location>
</feature>
<feature type="compositionally biased region" description="Basic and acidic residues" evidence="3">
    <location>
        <begin position="776"/>
        <end position="794"/>
    </location>
</feature>
<proteinExistence type="predicted"/>
<evidence type="ECO:0000259" key="5">
    <source>
        <dbReference type="PROSITE" id="PS50212"/>
    </source>
</evidence>
<sequence>MVEIESSSAQDIELPKYTSSPIHFSAAEFDDVVPTISDEESDDEYPEVIDELPHSESTVITSEQTTSPSSPPQPPTTEAPPLPTSIETITTTNTITVPITTIEQHDTTSNVKPEEIEAEPIPKAEPESPSITSPSEPHNYFPYNAHNESIYDDENIFPALNTNSTVVKFDELNPELINHATLKALMVQLTSPEIIDYNLICDFFLTYRTFVSSVEVMNLLLTRLIWSLQYIHSNDSNNVKIGKLVLLRTFVVLRHWILNYFVDDFEPNSSICDTFTTLINEITIESDFINKEEMIFERKVFTDLKIHWINSINEFWNTKIDIELITSVVLPYKLPLISEVTAIQPKKLSKSNTDMSIHTNPSYRRSAMLSLYDQKVHHKCLIFDDVSNDENPQMSINNLLLQHKSSRASLNNQLQQLKTRKDEPHKQRKPLTTTNKHNHINLQDSSVGLKRTTRSKDELEDGKDEAEEEEEEREEREEKEKSFVPKRHTDSPSFNEGNTGFSTNGNVKLPSSKVETILPPTPVKKMEYTIKSDYLTNDISTMPAPNAHHSVLSEDNEMVRKTSIKRLVDGWKKSFHHAQPVSSVGTSTSNDNNDLDTLITKTINVMTEEDRRACIGDRVDILSARIIDELEYLIRYYIKNEASPNTILEDHNDELDNEHSIAVGTPSKKRKSTRSNDELPEHNIDINDISDLNIVKIDNLLNVEPGEEMQVETEENKELGTEDQSLEEHIDSKESSFQRPASINWNDEGNLEFEHSDGQDLSLSNSVLEDDIEHVDAGHQDVESCRTPRKDRANKSGTQYFDVSSEFENEDGAFISPTESDQSFRSSISTPSNITQYDADVADLGIVLSPQKQNQSQAQLLHSSSSIHAHKRISFNEANINYNQKRLSIISRTSSSSIFKRDSVKSYISYDSVFSSSNGSTSNKVDNSGFLRKKTGYNNLRGNIKGERDSSSNQSVPVRNSFGSYPSRSSSLRKSIRLSTLCALTELPFNNYDDSSSAADVTSTNTSNVNTHSRKYSTKSVKSSEVADSSIFSVAIKCKKASRTARISNTSSGSNSVAIPGISNYVLKELAAIPDESFRSNDPIEFALYKLEGKGNKLRSANMPDDTQEILDEINNAQTQDVIELTDVDITEEEPLTPGQRISAIENSTIDIPRSSTPKQDFMLMDGNRSGGTNSSSNMLNRTYPSPKAILDAYSMTTESLRVESVLQANSHVSFVLSYDSKTLAEHFTAIEQDILQEIDWKELIELKWNKDLQPVNSWLEIIVNDNYYSQNKGVNLVISRFNLMVNWIISEILLTQTQTERINLISRFIHIAQNCFALQNFSTLMQIILGLTSEKVTKLKETWKNLPPGDILMLKNLEDLASPLKNFLNIRLCINHMKPSKGCIPFVGLYLSDLIFNAERPAFIKPPKTTPPVEGADLTTSTAGTLGEEKVINFSRFRTSVHIVKSLSQCIEWSTYYKIPIKNELLSKCLYVRSLDEDEMNICLRHIADQYTVL</sequence>
<dbReference type="InterPro" id="IPR000651">
    <property type="entry name" value="Ras-like_Gua-exchang_fac_N"/>
</dbReference>
<dbReference type="SMART" id="SM00229">
    <property type="entry name" value="RasGEFN"/>
    <property type="match status" value="1"/>
</dbReference>
<evidence type="ECO:0000256" key="3">
    <source>
        <dbReference type="SAM" id="MobiDB-lite"/>
    </source>
</evidence>
<dbReference type="PROSITE" id="PS50009">
    <property type="entry name" value="RASGEF_CAT"/>
    <property type="match status" value="1"/>
</dbReference>
<dbReference type="PANTHER" id="PTHR23113:SF363">
    <property type="entry name" value="PROTEIN SON OF SEVENLESS"/>
    <property type="match status" value="1"/>
</dbReference>
<dbReference type="Gene3D" id="1.10.840.10">
    <property type="entry name" value="Ras guanine-nucleotide exchange factors catalytic domain"/>
    <property type="match status" value="1"/>
</dbReference>
<dbReference type="EMBL" id="OZ004256">
    <property type="protein sequence ID" value="CAK7905519.1"/>
    <property type="molecule type" value="Genomic_DNA"/>
</dbReference>
<evidence type="ECO:0000256" key="1">
    <source>
        <dbReference type="ARBA" id="ARBA00022658"/>
    </source>
</evidence>
<dbReference type="CDD" id="cd00155">
    <property type="entry name" value="RasGEF"/>
    <property type="match status" value="1"/>
</dbReference>
<dbReference type="InterPro" id="IPR008937">
    <property type="entry name" value="Ras-like_GEF"/>
</dbReference>
<feature type="compositionally biased region" description="Basic and acidic residues" evidence="3">
    <location>
        <begin position="112"/>
        <end position="126"/>
    </location>
</feature>
<dbReference type="SUPFAM" id="SSF48366">
    <property type="entry name" value="Ras GEF"/>
    <property type="match status" value="1"/>
</dbReference>
<evidence type="ECO:0000313" key="7">
    <source>
        <dbReference type="Proteomes" id="UP001497600"/>
    </source>
</evidence>
<reference evidence="6 7" key="1">
    <citation type="submission" date="2024-01" db="EMBL/GenBank/DDBJ databases">
        <authorList>
            <consortium name="Genoscope - CEA"/>
            <person name="William W."/>
        </authorList>
    </citation>
    <scope>NUCLEOTIDE SEQUENCE [LARGE SCALE GENOMIC DNA]</scope>
    <source>
        <strain evidence="6 7">29B2s-10</strain>
    </source>
</reference>
<keyword evidence="7" id="KW-1185">Reference proteome</keyword>
<feature type="region of interest" description="Disordered" evidence="3">
    <location>
        <begin position="659"/>
        <end position="682"/>
    </location>
</feature>
<evidence type="ECO:0000313" key="6">
    <source>
        <dbReference type="EMBL" id="CAK7905519.1"/>
    </source>
</evidence>
<dbReference type="Pfam" id="PF00617">
    <property type="entry name" value="RasGEF"/>
    <property type="match status" value="1"/>
</dbReference>
<dbReference type="Gene3D" id="1.20.870.10">
    <property type="entry name" value="Son of sevenless (SoS) protein Chain: S domain 1"/>
    <property type="match status" value="1"/>
</dbReference>
<name>A0ABP0EG22_9ASCO</name>
<dbReference type="Proteomes" id="UP001497600">
    <property type="component" value="Chromosome D"/>
</dbReference>
<feature type="compositionally biased region" description="Low complexity" evidence="3">
    <location>
        <begin position="995"/>
        <end position="1011"/>
    </location>
</feature>
<dbReference type="InterPro" id="IPR023578">
    <property type="entry name" value="Ras_GEF_dom_sf"/>
</dbReference>
<feature type="compositionally biased region" description="Pro residues" evidence="3">
    <location>
        <begin position="69"/>
        <end position="83"/>
    </location>
</feature>
<accession>A0ABP0EG22</accession>
<dbReference type="CDD" id="cd06224">
    <property type="entry name" value="REM"/>
    <property type="match status" value="1"/>
</dbReference>
<feature type="compositionally biased region" description="Acidic residues" evidence="3">
    <location>
        <begin position="37"/>
        <end position="50"/>
    </location>
</feature>
<dbReference type="PANTHER" id="PTHR23113">
    <property type="entry name" value="GUANINE NUCLEOTIDE EXCHANGE FACTOR"/>
    <property type="match status" value="1"/>
</dbReference>
<dbReference type="Pfam" id="PF00618">
    <property type="entry name" value="RasGEF_N"/>
    <property type="match status" value="1"/>
</dbReference>
<feature type="domain" description="Ras-GEF" evidence="4">
    <location>
        <begin position="1220"/>
        <end position="1467"/>
    </location>
</feature>
<dbReference type="PROSITE" id="PS50212">
    <property type="entry name" value="RASGEF_NTER"/>
    <property type="match status" value="1"/>
</dbReference>
<feature type="compositionally biased region" description="Polar residues" evidence="3">
    <location>
        <begin position="491"/>
        <end position="506"/>
    </location>
</feature>
<feature type="region of interest" description="Disordered" evidence="3">
    <location>
        <begin position="416"/>
        <end position="508"/>
    </location>
</feature>
<feature type="region of interest" description="Disordered" evidence="3">
    <location>
        <begin position="105"/>
        <end position="134"/>
    </location>
</feature>
<organism evidence="6 7">
    <name type="scientific">[Candida] anglica</name>
    <dbReference type="NCBI Taxonomy" id="148631"/>
    <lineage>
        <taxon>Eukaryota</taxon>
        <taxon>Fungi</taxon>
        <taxon>Dikarya</taxon>
        <taxon>Ascomycota</taxon>
        <taxon>Saccharomycotina</taxon>
        <taxon>Pichiomycetes</taxon>
        <taxon>Debaryomycetaceae</taxon>
        <taxon>Kurtzmaniella</taxon>
    </lineage>
</organism>
<dbReference type="InterPro" id="IPR001895">
    <property type="entry name" value="RASGEF_cat_dom"/>
</dbReference>
<evidence type="ECO:0000256" key="2">
    <source>
        <dbReference type="PROSITE-ProRule" id="PRU00168"/>
    </source>
</evidence>
<dbReference type="InterPro" id="IPR036964">
    <property type="entry name" value="RASGEF_cat_dom_sf"/>
</dbReference>
<dbReference type="SMART" id="SM00147">
    <property type="entry name" value="RasGEF"/>
    <property type="match status" value="1"/>
</dbReference>
<feature type="region of interest" description="Disordered" evidence="3">
    <location>
        <begin position="939"/>
        <end position="969"/>
    </location>
</feature>